<comment type="catalytic activity">
    <reaction evidence="1 6">
        <text>7,8-dihydroneopterin = 6-hydroxymethyl-7,8-dihydropterin + glycolaldehyde</text>
        <dbReference type="Rhea" id="RHEA:10540"/>
        <dbReference type="ChEBI" id="CHEBI:17001"/>
        <dbReference type="ChEBI" id="CHEBI:17071"/>
        <dbReference type="ChEBI" id="CHEBI:44841"/>
        <dbReference type="EC" id="4.1.2.25"/>
    </reaction>
</comment>
<organism evidence="8 9">
    <name type="scientific">Larsenimonas suaedae</name>
    <dbReference type="NCBI Taxonomy" id="1851019"/>
    <lineage>
        <taxon>Bacteria</taxon>
        <taxon>Pseudomonadati</taxon>
        <taxon>Pseudomonadota</taxon>
        <taxon>Gammaproteobacteria</taxon>
        <taxon>Oceanospirillales</taxon>
        <taxon>Halomonadaceae</taxon>
        <taxon>Larsenimonas</taxon>
    </lineage>
</organism>
<reference evidence="8 9" key="1">
    <citation type="submission" date="2023-04" db="EMBL/GenBank/DDBJ databases">
        <title>A long-awaited taxogenomic arrangement of the family Halomonadaceae.</title>
        <authorList>
            <person name="De La Haba R."/>
            <person name="Chuvochina M."/>
            <person name="Wittouck S."/>
            <person name="Arahal D.R."/>
            <person name="Sanchez-Porro C."/>
            <person name="Hugenholtz P."/>
            <person name="Ventosa A."/>
        </authorList>
    </citation>
    <scope>NUCLEOTIDE SEQUENCE [LARGE SCALE GENOMIC DNA]</scope>
    <source>
        <strain evidence="8 9">DSM 22428</strain>
    </source>
</reference>
<keyword evidence="5 6" id="KW-0456">Lyase</keyword>
<keyword evidence="9" id="KW-1185">Reference proteome</keyword>
<keyword evidence="4 6" id="KW-0289">Folate biosynthesis</keyword>
<dbReference type="SMART" id="SM00905">
    <property type="entry name" value="FolB"/>
    <property type="match status" value="1"/>
</dbReference>
<dbReference type="NCBIfam" id="TIGR00525">
    <property type="entry name" value="folB"/>
    <property type="match status" value="1"/>
</dbReference>
<dbReference type="Proteomes" id="UP001269375">
    <property type="component" value="Unassembled WGS sequence"/>
</dbReference>
<dbReference type="EC" id="4.1.2.25" evidence="6"/>
<protein>
    <recommendedName>
        <fullName evidence="6">7,8-dihydroneopterin aldolase</fullName>
        <ecNumber evidence="6">4.1.2.25</ecNumber>
    </recommendedName>
</protein>
<evidence type="ECO:0000256" key="2">
    <source>
        <dbReference type="ARBA" id="ARBA00005013"/>
    </source>
</evidence>
<comment type="function">
    <text evidence="6">Catalyzes the conversion of 7,8-dihydroneopterin to 6-hydroxymethyl-7,8-dihydropterin.</text>
</comment>
<dbReference type="SUPFAM" id="SSF55620">
    <property type="entry name" value="Tetrahydrobiopterin biosynthesis enzymes-like"/>
    <property type="match status" value="1"/>
</dbReference>
<proteinExistence type="inferred from homology"/>
<evidence type="ECO:0000256" key="1">
    <source>
        <dbReference type="ARBA" id="ARBA00001353"/>
    </source>
</evidence>
<evidence type="ECO:0000256" key="4">
    <source>
        <dbReference type="ARBA" id="ARBA00022909"/>
    </source>
</evidence>
<feature type="domain" description="Dihydroneopterin aldolase/epimerase" evidence="7">
    <location>
        <begin position="4"/>
        <end position="114"/>
    </location>
</feature>
<dbReference type="InterPro" id="IPR006157">
    <property type="entry name" value="FolB_dom"/>
</dbReference>
<dbReference type="PANTHER" id="PTHR42844">
    <property type="entry name" value="DIHYDRONEOPTERIN ALDOLASE 1-RELATED"/>
    <property type="match status" value="1"/>
</dbReference>
<evidence type="ECO:0000313" key="9">
    <source>
        <dbReference type="Proteomes" id="UP001269375"/>
    </source>
</evidence>
<dbReference type="InterPro" id="IPR043133">
    <property type="entry name" value="GTP-CH-I_C/QueF"/>
</dbReference>
<dbReference type="InterPro" id="IPR006156">
    <property type="entry name" value="Dihydroneopterin_aldolase"/>
</dbReference>
<dbReference type="EMBL" id="JARWAO010000002">
    <property type="protein sequence ID" value="MDR5895375.1"/>
    <property type="molecule type" value="Genomic_DNA"/>
</dbReference>
<name>A0ABU1GU53_9GAMM</name>
<evidence type="ECO:0000256" key="5">
    <source>
        <dbReference type="ARBA" id="ARBA00023239"/>
    </source>
</evidence>
<dbReference type="PANTHER" id="PTHR42844:SF1">
    <property type="entry name" value="DIHYDRONEOPTERIN ALDOLASE 1-RELATED"/>
    <property type="match status" value="1"/>
</dbReference>
<dbReference type="GO" id="GO:0004150">
    <property type="term" value="F:dihydroneopterin aldolase activity"/>
    <property type="evidence" value="ECO:0007669"/>
    <property type="project" value="UniProtKB-EC"/>
</dbReference>
<gene>
    <name evidence="8" type="primary">folB</name>
    <name evidence="8" type="ORF">QC825_04700</name>
</gene>
<dbReference type="Pfam" id="PF02152">
    <property type="entry name" value="FolB"/>
    <property type="match status" value="1"/>
</dbReference>
<dbReference type="NCBIfam" id="TIGR00526">
    <property type="entry name" value="folB_dom"/>
    <property type="match status" value="1"/>
</dbReference>
<evidence type="ECO:0000256" key="3">
    <source>
        <dbReference type="ARBA" id="ARBA00005708"/>
    </source>
</evidence>
<evidence type="ECO:0000259" key="7">
    <source>
        <dbReference type="SMART" id="SM00905"/>
    </source>
</evidence>
<dbReference type="CDD" id="cd00534">
    <property type="entry name" value="DHNA_DHNTPE"/>
    <property type="match status" value="1"/>
</dbReference>
<comment type="caution">
    <text evidence="8">The sequence shown here is derived from an EMBL/GenBank/DDBJ whole genome shotgun (WGS) entry which is preliminary data.</text>
</comment>
<dbReference type="RefSeq" id="WP_251591068.1">
    <property type="nucleotide sequence ID" value="NZ_JAMLJI010000001.1"/>
</dbReference>
<accession>A0ABU1GU53</accession>
<comment type="pathway">
    <text evidence="2 6">Cofactor biosynthesis; tetrahydrofolate biosynthesis; 2-amino-4-hydroxy-6-hydroxymethyl-7,8-dihydropteridine diphosphate from 7,8-dihydroneopterin triphosphate: step 3/4.</text>
</comment>
<sequence length="116" mass="13266">MDIIRIDRLALDTVIGVYDWEKRIHQRLLLDLELGWDIRPAAETDDLSKTLNYAAVSERLLEFADRETFELIETFAERAAALILAEFQIPWLRLSVHKPGAVPQAQSVGVTIERHA</sequence>
<dbReference type="Gene3D" id="3.30.1130.10">
    <property type="match status" value="1"/>
</dbReference>
<evidence type="ECO:0000256" key="6">
    <source>
        <dbReference type="RuleBase" id="RU362079"/>
    </source>
</evidence>
<evidence type="ECO:0000313" key="8">
    <source>
        <dbReference type="EMBL" id="MDR5895375.1"/>
    </source>
</evidence>
<comment type="similarity">
    <text evidence="3 6">Belongs to the DHNA family.</text>
</comment>